<dbReference type="RefSeq" id="WP_231166552.1">
    <property type="nucleotide sequence ID" value="NZ_AXAX01000013.1"/>
</dbReference>
<sequence>MSPENQFAPFNRIAGGKSIGPNRAIAEYLAGTKKFARSIVKAAPLISEGAHRYVSRDDENMSHSRSVVAGETTMQKTFAILSATLIAAATIQTAAASDRHHGRKAHPVPITQSVRNSNAALWPSQPTQPDWSRYANGAMSAPAGR</sequence>
<feature type="compositionally biased region" description="Polar residues" evidence="1">
    <location>
        <begin position="110"/>
        <end position="130"/>
    </location>
</feature>
<evidence type="ECO:0000313" key="2">
    <source>
        <dbReference type="EMBL" id="BCE93781.1"/>
    </source>
</evidence>
<gene>
    <name evidence="2" type="ORF">XF10B_65790</name>
</gene>
<evidence type="ECO:0000256" key="1">
    <source>
        <dbReference type="SAM" id="MobiDB-lite"/>
    </source>
</evidence>
<dbReference type="AlphaFoldDB" id="A0A810D317"/>
<organism evidence="2">
    <name type="scientific">Bradyrhizobium diazoefficiens</name>
    <dbReference type="NCBI Taxonomy" id="1355477"/>
    <lineage>
        <taxon>Bacteria</taxon>
        <taxon>Pseudomonadati</taxon>
        <taxon>Pseudomonadota</taxon>
        <taxon>Alphaproteobacteria</taxon>
        <taxon>Hyphomicrobiales</taxon>
        <taxon>Nitrobacteraceae</taxon>
        <taxon>Bradyrhizobium</taxon>
    </lineage>
</organism>
<dbReference type="EMBL" id="AP023099">
    <property type="protein sequence ID" value="BCE93781.1"/>
    <property type="molecule type" value="Genomic_DNA"/>
</dbReference>
<accession>A0A810D317</accession>
<feature type="region of interest" description="Disordered" evidence="1">
    <location>
        <begin position="94"/>
        <end position="145"/>
    </location>
</feature>
<protein>
    <submittedName>
        <fullName evidence="2">Uncharacterized protein</fullName>
    </submittedName>
</protein>
<reference evidence="2" key="1">
    <citation type="submission" date="2020-05" db="EMBL/GenBank/DDBJ databases">
        <title>Complete genome sequence of Bradyrhizobium diazoefficiens XF10 isolated from soybean nodule.</title>
        <authorList>
            <person name="Noda R."/>
            <person name="Kakizaki K."/>
            <person name="Minamisawa K."/>
        </authorList>
    </citation>
    <scope>NUCLEOTIDE SEQUENCE</scope>
    <source>
        <strain evidence="2">XF10</strain>
    </source>
</reference>
<name>A0A810D317_9BRAD</name>
<proteinExistence type="predicted"/>